<dbReference type="PROSITE" id="PS51257">
    <property type="entry name" value="PROKAR_LIPOPROTEIN"/>
    <property type="match status" value="1"/>
</dbReference>
<dbReference type="Proteomes" id="UP000489961">
    <property type="component" value="Unassembled WGS sequence"/>
</dbReference>
<reference evidence="2 3" key="1">
    <citation type="submission" date="2020-02" db="EMBL/GenBank/DDBJ databases">
        <authorList>
            <person name="Chaudhuri R."/>
        </authorList>
    </citation>
    <scope>NUCLEOTIDE SEQUENCE [LARGE SCALE GENOMIC DNA]</scope>
    <source>
        <strain evidence="2">SFB21</strain>
    </source>
</reference>
<evidence type="ECO:0000256" key="1">
    <source>
        <dbReference type="SAM" id="SignalP"/>
    </source>
</evidence>
<feature type="chain" id="PRO_5032388559" evidence="1">
    <location>
        <begin position="27"/>
        <end position="138"/>
    </location>
</feature>
<feature type="signal peptide" evidence="1">
    <location>
        <begin position="1"/>
        <end position="26"/>
    </location>
</feature>
<proteinExistence type="predicted"/>
<dbReference type="AlphaFoldDB" id="A0A811GBH0"/>
<comment type="caution">
    <text evidence="2">The sequence shown here is derived from an EMBL/GenBank/DDBJ whole genome shotgun (WGS) entry which is preliminary data.</text>
</comment>
<evidence type="ECO:0000313" key="3">
    <source>
        <dbReference type="Proteomes" id="UP000489961"/>
    </source>
</evidence>
<accession>A0A811GBH0</accession>
<protein>
    <submittedName>
        <fullName evidence="2">Uncharacterized protein</fullName>
    </submittedName>
</protein>
<dbReference type="EMBL" id="CADDTS010000036">
    <property type="protein sequence ID" value="CAB1217924.1"/>
    <property type="molecule type" value="Genomic_DNA"/>
</dbReference>
<organism evidence="2 3">
    <name type="scientific">Acinetobacter bouvetii</name>
    <dbReference type="NCBI Taxonomy" id="202951"/>
    <lineage>
        <taxon>Bacteria</taxon>
        <taxon>Pseudomonadati</taxon>
        <taxon>Pseudomonadota</taxon>
        <taxon>Gammaproteobacteria</taxon>
        <taxon>Moraxellales</taxon>
        <taxon>Moraxellaceae</taxon>
        <taxon>Acinetobacter</taxon>
    </lineage>
</organism>
<gene>
    <name evidence="2" type="ORF">SFB21_2167</name>
</gene>
<evidence type="ECO:0000313" key="2">
    <source>
        <dbReference type="EMBL" id="CAB1217924.1"/>
    </source>
</evidence>
<sequence>MNKQIKNFLQSGVIAACLTAPVFSHADMAQVMALVNDPSTAPAVKRCEGNANCNAFVALSRQWQVIPKDDPLRYFIYSGDLNALIREGKDLREQKLMDLDDFAYQVFDYHAENGNDRWLYVKGLCVLKYVQRTQFAQP</sequence>
<keyword evidence="1" id="KW-0732">Signal</keyword>
<name>A0A811GBH0_9GAMM</name>
<dbReference type="RefSeq" id="WP_174560027.1">
    <property type="nucleotide sequence ID" value="NZ_CADDTS010000036.1"/>
</dbReference>